<keyword evidence="2" id="KW-1185">Reference proteome</keyword>
<evidence type="ECO:0000313" key="2">
    <source>
        <dbReference type="Proteomes" id="UP001279734"/>
    </source>
</evidence>
<proteinExistence type="predicted"/>
<name>A0AAD3SA59_NEPGR</name>
<evidence type="ECO:0000313" key="1">
    <source>
        <dbReference type="EMBL" id="GMH07415.1"/>
    </source>
</evidence>
<reference evidence="1" key="1">
    <citation type="submission" date="2023-05" db="EMBL/GenBank/DDBJ databases">
        <title>Nepenthes gracilis genome sequencing.</title>
        <authorList>
            <person name="Fukushima K."/>
        </authorList>
    </citation>
    <scope>NUCLEOTIDE SEQUENCE</scope>
    <source>
        <strain evidence="1">SING2019-196</strain>
    </source>
</reference>
<sequence>MFGSATGLNPWESEFLLGFFARMGGHALLPSLADLLGMSAMLHCSADGEVVILSEGIGFSLFSSAA</sequence>
<comment type="caution">
    <text evidence="1">The sequence shown here is derived from an EMBL/GenBank/DDBJ whole genome shotgun (WGS) entry which is preliminary data.</text>
</comment>
<accession>A0AAD3SA59</accession>
<dbReference type="AlphaFoldDB" id="A0AAD3SA59"/>
<gene>
    <name evidence="1" type="ORF">Nepgr_009255</name>
</gene>
<dbReference type="Proteomes" id="UP001279734">
    <property type="component" value="Unassembled WGS sequence"/>
</dbReference>
<dbReference type="EMBL" id="BSYO01000007">
    <property type="protein sequence ID" value="GMH07415.1"/>
    <property type="molecule type" value="Genomic_DNA"/>
</dbReference>
<protein>
    <submittedName>
        <fullName evidence="1">Uncharacterized protein</fullName>
    </submittedName>
</protein>
<organism evidence="1 2">
    <name type="scientific">Nepenthes gracilis</name>
    <name type="common">Slender pitcher plant</name>
    <dbReference type="NCBI Taxonomy" id="150966"/>
    <lineage>
        <taxon>Eukaryota</taxon>
        <taxon>Viridiplantae</taxon>
        <taxon>Streptophyta</taxon>
        <taxon>Embryophyta</taxon>
        <taxon>Tracheophyta</taxon>
        <taxon>Spermatophyta</taxon>
        <taxon>Magnoliopsida</taxon>
        <taxon>eudicotyledons</taxon>
        <taxon>Gunneridae</taxon>
        <taxon>Pentapetalae</taxon>
        <taxon>Caryophyllales</taxon>
        <taxon>Nepenthaceae</taxon>
        <taxon>Nepenthes</taxon>
    </lineage>
</organism>